<proteinExistence type="predicted"/>
<dbReference type="EMBL" id="WBZC01000064">
    <property type="protein sequence ID" value="KAB3530682.1"/>
    <property type="molecule type" value="Genomic_DNA"/>
</dbReference>
<gene>
    <name evidence="1" type="ORF">F8154_13720</name>
</gene>
<evidence type="ECO:0000313" key="2">
    <source>
        <dbReference type="Proteomes" id="UP000432715"/>
    </source>
</evidence>
<evidence type="ECO:0000313" key="1">
    <source>
        <dbReference type="EMBL" id="KAB3530682.1"/>
    </source>
</evidence>
<dbReference type="Proteomes" id="UP000432715">
    <property type="component" value="Unassembled WGS sequence"/>
</dbReference>
<dbReference type="OrthoDB" id="2439488at2"/>
<comment type="caution">
    <text evidence="1">The sequence shown here is derived from an EMBL/GenBank/DDBJ whole genome shotgun (WGS) entry which is preliminary data.</text>
</comment>
<dbReference type="InterPro" id="IPR020139">
    <property type="entry name" value="DUF2642"/>
</dbReference>
<protein>
    <submittedName>
        <fullName evidence="1">DUF2642 domain-containing protein</fullName>
    </submittedName>
</protein>
<accession>A0A6I0EWX0</accession>
<keyword evidence="2" id="KW-1185">Reference proteome</keyword>
<sequence length="70" mass="7873">MMLNYTTLIDPFVVETLKTIIGTHVVIETVRGGLQGVLVDVRPDHIVLQSSGNDTTFFVRIQEIVYIMPK</sequence>
<organism evidence="1 2">
    <name type="scientific">Alkaliphilus pronyensis</name>
    <dbReference type="NCBI Taxonomy" id="1482732"/>
    <lineage>
        <taxon>Bacteria</taxon>
        <taxon>Bacillati</taxon>
        <taxon>Bacillota</taxon>
        <taxon>Clostridia</taxon>
        <taxon>Peptostreptococcales</taxon>
        <taxon>Natronincolaceae</taxon>
        <taxon>Alkaliphilus</taxon>
    </lineage>
</organism>
<dbReference type="AlphaFoldDB" id="A0A6I0EWX0"/>
<dbReference type="Pfam" id="PF10842">
    <property type="entry name" value="DUF2642"/>
    <property type="match status" value="1"/>
</dbReference>
<name>A0A6I0EWX0_9FIRM</name>
<reference evidence="1 2" key="1">
    <citation type="submission" date="2019-10" db="EMBL/GenBank/DDBJ databases">
        <title>Alkaliphilus serpentinus sp. nov. and Alkaliphilus pronyensis sp. nov., two novel anaerobic alkaliphilic species isolated from the serpentinized-hosted hydrothermal field of the Prony Bay (New Caledonia).</title>
        <authorList>
            <person name="Postec A."/>
        </authorList>
    </citation>
    <scope>NUCLEOTIDE SEQUENCE [LARGE SCALE GENOMIC DNA]</scope>
    <source>
        <strain evidence="1 2">LacV</strain>
    </source>
</reference>